<gene>
    <name evidence="1" type="ORF">B0A54_00993</name>
</gene>
<dbReference type="Proteomes" id="UP000310066">
    <property type="component" value="Unassembled WGS sequence"/>
</dbReference>
<dbReference type="OrthoDB" id="193478at2759"/>
<reference evidence="1 2" key="1">
    <citation type="submission" date="2017-03" db="EMBL/GenBank/DDBJ databases">
        <title>Genomes of endolithic fungi from Antarctica.</title>
        <authorList>
            <person name="Coleine C."/>
            <person name="Masonjones S."/>
            <person name="Stajich J.E."/>
        </authorList>
    </citation>
    <scope>NUCLEOTIDE SEQUENCE [LARGE SCALE GENOMIC DNA]</scope>
    <source>
        <strain evidence="1 2">CCFEE 5311</strain>
    </source>
</reference>
<dbReference type="AlphaFoldDB" id="A0A4U0VI23"/>
<proteinExistence type="predicted"/>
<organism evidence="1 2">
    <name type="scientific">Friedmanniomyces endolithicus</name>
    <dbReference type="NCBI Taxonomy" id="329885"/>
    <lineage>
        <taxon>Eukaryota</taxon>
        <taxon>Fungi</taxon>
        <taxon>Dikarya</taxon>
        <taxon>Ascomycota</taxon>
        <taxon>Pezizomycotina</taxon>
        <taxon>Dothideomycetes</taxon>
        <taxon>Dothideomycetidae</taxon>
        <taxon>Mycosphaerellales</taxon>
        <taxon>Teratosphaeriaceae</taxon>
        <taxon>Friedmanniomyces</taxon>
    </lineage>
</organism>
<evidence type="ECO:0000313" key="1">
    <source>
        <dbReference type="EMBL" id="TKA48917.1"/>
    </source>
</evidence>
<sequence>MTPIESERLRQVSYERQLARRSKRPGYAGLVAEHYGDSKPFVPDCNAHHMDHEDVAMEALP</sequence>
<evidence type="ECO:0000313" key="2">
    <source>
        <dbReference type="Proteomes" id="UP000310066"/>
    </source>
</evidence>
<dbReference type="EMBL" id="NAJP01000002">
    <property type="protein sequence ID" value="TKA48917.1"/>
    <property type="molecule type" value="Genomic_DNA"/>
</dbReference>
<comment type="caution">
    <text evidence="1">The sequence shown here is derived from an EMBL/GenBank/DDBJ whole genome shotgun (WGS) entry which is preliminary data.</text>
</comment>
<name>A0A4U0VI23_9PEZI</name>
<protein>
    <submittedName>
        <fullName evidence="1">Uncharacterized protein</fullName>
    </submittedName>
</protein>
<dbReference type="STRING" id="329885.A0A4U0VI23"/>
<accession>A0A4U0VI23</accession>